<accession>A0ABW3KCE0</accession>
<dbReference type="SUPFAM" id="SSF53649">
    <property type="entry name" value="Alkaline phosphatase-like"/>
    <property type="match status" value="1"/>
</dbReference>
<keyword evidence="3" id="KW-0378">Hydrolase</keyword>
<comment type="similarity">
    <text evidence="1">Belongs to the sulfatase family.</text>
</comment>
<protein>
    <submittedName>
        <fullName evidence="7">Sulfatase</fullName>
    </submittedName>
</protein>
<name>A0ABW3KCE0_9BACT</name>
<keyword evidence="5" id="KW-1133">Transmembrane helix</keyword>
<sequence length="545" mass="63157">MKKYFALQLTTDFRMTHRVNIRNSSAYTATLIILLGSILLGISGCEEKKYATPQAEEIAVKKVNGVKPRNVIFILSDDHRHDFMGFTGKVPGLQTPNLDRLAHEGAHCVNAFVSTALCSPSRASILTGQYAHTHTIVDNQAPMPEGLKMFPQYLQLAGYQTSFFGKWHMGDQDDKPQKGFDHWVSFKGQGVYYNPVLNVNGKQVTYSDSSYITDVLTDHALEWLKNREQQKPFFLYLSNKAVHAEFMPAKRHQGKYKDQKIDYPPSMFLTATDTSKTYALGKKQLPTEKPLQVNLRDIPEWVRRQRYSWHGVDHMYNGQIEFDDFYRQYLEVLLGIDENIGRMLAYLKETGLDKSTMVIYMGDNGFSFGEHGLIDKRHMYEESMRVPLLVWCPEMIEPETKITQLVQNIDIAPTILELAGVEKPEQMQGMSFTNLLQQKQVAWRDKVFYEYYWEDAFPQTPTIFGVRTDRYKYIFNHGVWGINELYDLQNDPLEVNNLIRNHDYDSIASGLRNDMWTWLEETNGEQIPLKRIKGRKNDHLYQGTY</sequence>
<dbReference type="CDD" id="cd16031">
    <property type="entry name" value="G6S_like"/>
    <property type="match status" value="1"/>
</dbReference>
<dbReference type="InterPro" id="IPR000917">
    <property type="entry name" value="Sulfatase_N"/>
</dbReference>
<dbReference type="RefSeq" id="WP_377586520.1">
    <property type="nucleotide sequence ID" value="NZ_JBHTKA010000016.1"/>
</dbReference>
<evidence type="ECO:0000256" key="5">
    <source>
        <dbReference type="SAM" id="Phobius"/>
    </source>
</evidence>
<feature type="domain" description="Sulfatase N-terminal" evidence="6">
    <location>
        <begin position="69"/>
        <end position="421"/>
    </location>
</feature>
<keyword evidence="4" id="KW-0325">Glycoprotein</keyword>
<evidence type="ECO:0000259" key="6">
    <source>
        <dbReference type="Pfam" id="PF00884"/>
    </source>
</evidence>
<evidence type="ECO:0000256" key="4">
    <source>
        <dbReference type="ARBA" id="ARBA00023180"/>
    </source>
</evidence>
<evidence type="ECO:0000256" key="2">
    <source>
        <dbReference type="ARBA" id="ARBA00022729"/>
    </source>
</evidence>
<keyword evidence="8" id="KW-1185">Reference proteome</keyword>
<dbReference type="EMBL" id="JBHTKA010000016">
    <property type="protein sequence ID" value="MFD1003627.1"/>
    <property type="molecule type" value="Genomic_DNA"/>
</dbReference>
<dbReference type="Proteomes" id="UP001597112">
    <property type="component" value="Unassembled WGS sequence"/>
</dbReference>
<dbReference type="InterPro" id="IPR017850">
    <property type="entry name" value="Alkaline_phosphatase_core_sf"/>
</dbReference>
<evidence type="ECO:0000256" key="3">
    <source>
        <dbReference type="ARBA" id="ARBA00022801"/>
    </source>
</evidence>
<evidence type="ECO:0000256" key="1">
    <source>
        <dbReference type="ARBA" id="ARBA00008779"/>
    </source>
</evidence>
<dbReference type="InterPro" id="IPR024607">
    <property type="entry name" value="Sulfatase_CS"/>
</dbReference>
<dbReference type="PROSITE" id="PS00523">
    <property type="entry name" value="SULFATASE_1"/>
    <property type="match status" value="1"/>
</dbReference>
<evidence type="ECO:0000313" key="7">
    <source>
        <dbReference type="EMBL" id="MFD1003627.1"/>
    </source>
</evidence>
<comment type="caution">
    <text evidence="7">The sequence shown here is derived from an EMBL/GenBank/DDBJ whole genome shotgun (WGS) entry which is preliminary data.</text>
</comment>
<evidence type="ECO:0000313" key="8">
    <source>
        <dbReference type="Proteomes" id="UP001597112"/>
    </source>
</evidence>
<gene>
    <name evidence="7" type="ORF">ACFQ21_30155</name>
</gene>
<keyword evidence="5" id="KW-0472">Membrane</keyword>
<keyword evidence="5" id="KW-0812">Transmembrane</keyword>
<dbReference type="Gene3D" id="3.40.720.10">
    <property type="entry name" value="Alkaline Phosphatase, subunit A"/>
    <property type="match status" value="1"/>
</dbReference>
<keyword evidence="2" id="KW-0732">Signal</keyword>
<dbReference type="PANTHER" id="PTHR43108:SF8">
    <property type="entry name" value="SD21168P"/>
    <property type="match status" value="1"/>
</dbReference>
<dbReference type="Pfam" id="PF00884">
    <property type="entry name" value="Sulfatase"/>
    <property type="match status" value="1"/>
</dbReference>
<feature type="transmembrane region" description="Helical" evidence="5">
    <location>
        <begin position="21"/>
        <end position="42"/>
    </location>
</feature>
<dbReference type="PANTHER" id="PTHR43108">
    <property type="entry name" value="N-ACETYLGLUCOSAMINE-6-SULFATASE FAMILY MEMBER"/>
    <property type="match status" value="1"/>
</dbReference>
<organism evidence="7 8">
    <name type="scientific">Ohtaekwangia kribbensis</name>
    <dbReference type="NCBI Taxonomy" id="688913"/>
    <lineage>
        <taxon>Bacteria</taxon>
        <taxon>Pseudomonadati</taxon>
        <taxon>Bacteroidota</taxon>
        <taxon>Cytophagia</taxon>
        <taxon>Cytophagales</taxon>
        <taxon>Fulvivirgaceae</taxon>
        <taxon>Ohtaekwangia</taxon>
    </lineage>
</organism>
<proteinExistence type="inferred from homology"/>
<reference evidence="8" key="1">
    <citation type="journal article" date="2019" name="Int. J. Syst. Evol. Microbiol.">
        <title>The Global Catalogue of Microorganisms (GCM) 10K type strain sequencing project: providing services to taxonomists for standard genome sequencing and annotation.</title>
        <authorList>
            <consortium name="The Broad Institute Genomics Platform"/>
            <consortium name="The Broad Institute Genome Sequencing Center for Infectious Disease"/>
            <person name="Wu L."/>
            <person name="Ma J."/>
        </authorList>
    </citation>
    <scope>NUCLEOTIDE SEQUENCE [LARGE SCALE GENOMIC DNA]</scope>
    <source>
        <strain evidence="8">CCUG 58938</strain>
    </source>
</reference>